<dbReference type="RefSeq" id="WP_240251653.1">
    <property type="nucleotide sequence ID" value="NZ_JAKTTI010000001.1"/>
</dbReference>
<evidence type="ECO:0000313" key="2">
    <source>
        <dbReference type="EMBL" id="MCH1623720.1"/>
    </source>
</evidence>
<dbReference type="EMBL" id="JAKTTI010000001">
    <property type="protein sequence ID" value="MCH1623720.1"/>
    <property type="molecule type" value="Genomic_DNA"/>
</dbReference>
<keyword evidence="1" id="KW-1133">Transmembrane helix</keyword>
<evidence type="ECO:0000256" key="1">
    <source>
        <dbReference type="SAM" id="Phobius"/>
    </source>
</evidence>
<keyword evidence="1" id="KW-0812">Transmembrane</keyword>
<dbReference type="Proteomes" id="UP001431131">
    <property type="component" value="Unassembled WGS sequence"/>
</dbReference>
<gene>
    <name evidence="2" type="ORF">MJG50_00160</name>
</gene>
<sequence length="60" mass="7060">MSKKELLWGGLCICLILLAYIIPFTILKNITFWYGSFLLWIILALLIIGINYILVKDWRD</sequence>
<organism evidence="2 3">
    <name type="scientific">Fredinandcohnia quinoae</name>
    <dbReference type="NCBI Taxonomy" id="2918902"/>
    <lineage>
        <taxon>Bacteria</taxon>
        <taxon>Bacillati</taxon>
        <taxon>Bacillota</taxon>
        <taxon>Bacilli</taxon>
        <taxon>Bacillales</taxon>
        <taxon>Bacillaceae</taxon>
        <taxon>Fredinandcohnia</taxon>
    </lineage>
</organism>
<protein>
    <submittedName>
        <fullName evidence="2">Uncharacterized protein</fullName>
    </submittedName>
</protein>
<proteinExistence type="predicted"/>
<feature type="transmembrane region" description="Helical" evidence="1">
    <location>
        <begin position="32"/>
        <end position="55"/>
    </location>
</feature>
<keyword evidence="3" id="KW-1185">Reference proteome</keyword>
<dbReference type="AlphaFoldDB" id="A0AAW5DXE6"/>
<reference evidence="2" key="1">
    <citation type="submission" date="2022-02" db="EMBL/GenBank/DDBJ databases">
        <title>Fredinandcohnia quinoae sp. nov. isolated from Chenopodium quinoa seeds.</title>
        <authorList>
            <person name="Saati-Santamaria Z."/>
            <person name="Flores-Felix J.D."/>
            <person name="Igual J.M."/>
            <person name="Velazquez E."/>
            <person name="Garcia-Fraile P."/>
            <person name="Martinez-Molina E."/>
        </authorList>
    </citation>
    <scope>NUCLEOTIDE SEQUENCE</scope>
    <source>
        <strain evidence="2">SECRCQ15</strain>
    </source>
</reference>
<accession>A0AAW5DXE6</accession>
<evidence type="ECO:0000313" key="3">
    <source>
        <dbReference type="Proteomes" id="UP001431131"/>
    </source>
</evidence>
<name>A0AAW5DXE6_9BACI</name>
<feature type="transmembrane region" description="Helical" evidence="1">
    <location>
        <begin position="7"/>
        <end position="26"/>
    </location>
</feature>
<keyword evidence="1" id="KW-0472">Membrane</keyword>
<comment type="caution">
    <text evidence="2">The sequence shown here is derived from an EMBL/GenBank/DDBJ whole genome shotgun (WGS) entry which is preliminary data.</text>
</comment>